<protein>
    <submittedName>
        <fullName evidence="2">Uncharacterized ACR, YkgG family COG1556</fullName>
    </submittedName>
</protein>
<dbReference type="InterPro" id="IPR037171">
    <property type="entry name" value="NagB/RpiA_transferase-like"/>
</dbReference>
<dbReference type="GeneID" id="93090621"/>
<organism evidence="2 3">
    <name type="scientific">Campylobacter sputorum subsp. sputorum</name>
    <dbReference type="NCBI Taxonomy" id="32024"/>
    <lineage>
        <taxon>Bacteria</taxon>
        <taxon>Pseudomonadati</taxon>
        <taxon>Campylobacterota</taxon>
        <taxon>Epsilonproteobacteria</taxon>
        <taxon>Campylobacterales</taxon>
        <taxon>Campylobacteraceae</taxon>
        <taxon>Campylobacter</taxon>
    </lineage>
</organism>
<accession>A0A381DHN8</accession>
<evidence type="ECO:0000259" key="1">
    <source>
        <dbReference type="Pfam" id="PF02589"/>
    </source>
</evidence>
<feature type="domain" description="LUD" evidence="1">
    <location>
        <begin position="84"/>
        <end position="208"/>
    </location>
</feature>
<dbReference type="RefSeq" id="WP_089182449.1">
    <property type="nucleotide sequence ID" value="NZ_CP043427.1"/>
</dbReference>
<dbReference type="Pfam" id="PF02589">
    <property type="entry name" value="LUD_dom"/>
    <property type="match status" value="1"/>
</dbReference>
<dbReference type="OrthoDB" id="9794187at2"/>
<evidence type="ECO:0000313" key="2">
    <source>
        <dbReference type="EMBL" id="SUX09733.1"/>
    </source>
</evidence>
<dbReference type="Gene3D" id="3.40.50.10420">
    <property type="entry name" value="NagB/RpiA/CoA transferase-like"/>
    <property type="match status" value="1"/>
</dbReference>
<dbReference type="InterPro" id="IPR003741">
    <property type="entry name" value="LUD_dom"/>
</dbReference>
<dbReference type="SUPFAM" id="SSF100950">
    <property type="entry name" value="NagB/RpiA/CoA transferase-like"/>
    <property type="match status" value="1"/>
</dbReference>
<dbReference type="PANTHER" id="PTHR43682">
    <property type="entry name" value="LACTATE UTILIZATION PROTEIN C"/>
    <property type="match status" value="1"/>
</dbReference>
<dbReference type="Proteomes" id="UP000254920">
    <property type="component" value="Unassembled WGS sequence"/>
</dbReference>
<sequence>MSSREEILEKLKNSCGIKDFVPEITKDPVSFIKDDVDMFSEFKNRIVENKSILHENTSDIASEINTIIENEGVKNLIYPSNLPIDINSLNIENKFEFNKNIEEFKEKIFEYDVSIIQARFGVSSHGVLCISASKEQPRTLSLTPRVCIALLKKENIVKSLSEALNKIKEQDGRLPTNTIFISGPSRTSDIELQLVIGVHGSQIMHVILY</sequence>
<name>A0A381DHN8_9BACT</name>
<proteinExistence type="predicted"/>
<evidence type="ECO:0000313" key="3">
    <source>
        <dbReference type="Proteomes" id="UP000254920"/>
    </source>
</evidence>
<gene>
    <name evidence="2" type="ORF">NCTC12475_00171</name>
</gene>
<dbReference type="STRING" id="32024.GCA_000788295_00091"/>
<keyword evidence="3" id="KW-1185">Reference proteome</keyword>
<dbReference type="AlphaFoldDB" id="A0A381DHN8"/>
<dbReference type="PANTHER" id="PTHR43682:SF1">
    <property type="entry name" value="LACTATE UTILIZATION PROTEIN C"/>
    <property type="match status" value="1"/>
</dbReference>
<dbReference type="InterPro" id="IPR024185">
    <property type="entry name" value="FTHF_cligase-like_sf"/>
</dbReference>
<reference evidence="2 3" key="1">
    <citation type="submission" date="2018-06" db="EMBL/GenBank/DDBJ databases">
        <authorList>
            <consortium name="Pathogen Informatics"/>
            <person name="Doyle S."/>
        </authorList>
    </citation>
    <scope>NUCLEOTIDE SEQUENCE [LARGE SCALE GENOMIC DNA]</scope>
    <source>
        <strain evidence="2 3">NCTC12475</strain>
    </source>
</reference>
<dbReference type="EMBL" id="UFVD01000001">
    <property type="protein sequence ID" value="SUX09733.1"/>
    <property type="molecule type" value="Genomic_DNA"/>
</dbReference>